<evidence type="ECO:0000256" key="1">
    <source>
        <dbReference type="SAM" id="MobiDB-lite"/>
    </source>
</evidence>
<feature type="region of interest" description="Disordered" evidence="1">
    <location>
        <begin position="125"/>
        <end position="152"/>
    </location>
</feature>
<reference evidence="2 3" key="1">
    <citation type="submission" date="2018-08" db="EMBL/GenBank/DDBJ databases">
        <title>Genomic Encyclopedia of Type Strains, Phase IV (KMG-IV): sequencing the most valuable type-strain genomes for metagenomic binning, comparative biology and taxonomic classification.</title>
        <authorList>
            <person name="Goeker M."/>
        </authorList>
    </citation>
    <scope>NUCLEOTIDE SEQUENCE [LARGE SCALE GENOMIC DNA]</scope>
    <source>
        <strain evidence="2 3">DSM 25527</strain>
    </source>
</reference>
<sequence>MGALRERTEDGTDTTQTWIARVRAAAQGLLAHGNAIGHYVARIDEHAIATQRDTKDKLPGRLRASSETPQIVTVQARGGERAQAYVIIPIDKFAETLEAAQDDEDDFVPITARMRMIDAGAELPVLSPRRSDRRRRSERASVPALAGERHGV</sequence>
<name>A0A397PEL9_9SPHN</name>
<proteinExistence type="predicted"/>
<comment type="caution">
    <text evidence="2">The sequence shown here is derived from an EMBL/GenBank/DDBJ whole genome shotgun (WGS) entry which is preliminary data.</text>
</comment>
<keyword evidence="3" id="KW-1185">Reference proteome</keyword>
<accession>A0A397PEL9</accession>
<organism evidence="2 3">
    <name type="scientific">Hephaestia caeni</name>
    <dbReference type="NCBI Taxonomy" id="645617"/>
    <lineage>
        <taxon>Bacteria</taxon>
        <taxon>Pseudomonadati</taxon>
        <taxon>Pseudomonadota</taxon>
        <taxon>Alphaproteobacteria</taxon>
        <taxon>Sphingomonadales</taxon>
        <taxon>Sphingomonadaceae</taxon>
        <taxon>Hephaestia</taxon>
    </lineage>
</organism>
<evidence type="ECO:0000313" key="3">
    <source>
        <dbReference type="Proteomes" id="UP000266568"/>
    </source>
</evidence>
<gene>
    <name evidence="2" type="ORF">DFR49_0899</name>
</gene>
<dbReference type="Proteomes" id="UP000266568">
    <property type="component" value="Unassembled WGS sequence"/>
</dbReference>
<dbReference type="AlphaFoldDB" id="A0A397PEL9"/>
<protein>
    <submittedName>
        <fullName evidence="2">Uncharacterized protein</fullName>
    </submittedName>
</protein>
<dbReference type="EMBL" id="QXDC01000002">
    <property type="protein sequence ID" value="RIA46359.1"/>
    <property type="molecule type" value="Genomic_DNA"/>
</dbReference>
<dbReference type="OrthoDB" id="10007577at2"/>
<dbReference type="RefSeq" id="WP_119034583.1">
    <property type="nucleotide sequence ID" value="NZ_QXDC01000002.1"/>
</dbReference>
<evidence type="ECO:0000313" key="2">
    <source>
        <dbReference type="EMBL" id="RIA46359.1"/>
    </source>
</evidence>